<reference evidence="6 7" key="1">
    <citation type="journal article" date="2016" name="Nat. Commun.">
        <title>Thousands of microbial genomes shed light on interconnected biogeochemical processes in an aquifer system.</title>
        <authorList>
            <person name="Anantharaman K."/>
            <person name="Brown C.T."/>
            <person name="Hug L.A."/>
            <person name="Sharon I."/>
            <person name="Castelle C.J."/>
            <person name="Probst A.J."/>
            <person name="Thomas B.C."/>
            <person name="Singh A."/>
            <person name="Wilkins M.J."/>
            <person name="Karaoz U."/>
            <person name="Brodie E.L."/>
            <person name="Williams K.H."/>
            <person name="Hubbard S.S."/>
            <person name="Banfield J.F."/>
        </authorList>
    </citation>
    <scope>NUCLEOTIDE SEQUENCE [LARGE SCALE GENOMIC DNA]</scope>
</reference>
<accession>A0A1G2MMD7</accession>
<keyword evidence="3" id="KW-0472">Membrane</keyword>
<keyword evidence="4" id="KW-0732">Signal</keyword>
<protein>
    <recommendedName>
        <fullName evidence="5">Cohesin domain-containing protein</fullName>
    </recommendedName>
</protein>
<sequence>MKFLNSKVVIGILATLAAPVLTYAQASLFISPPGGDYRVGSTFSVLVNVNSGGAAINAATAQINFDHTKLSVVSLGYSQSVFTLWPHQPTWDNSAGAINFTGGLPSPGFTGSDGALLRITFKANALGMASMVFVSGSVLANDGIGTNIADNLKGAVFRIQEASQPVAPKPLPVIPTPKDEQVVVILSLEPPEFTKWSPSLKSGSVLVIEGQSATSSKILLSVTKDGEASSTSHLYADPGGKFVYIMPEVPEIGAYQFIAILEASDGRKSEPSKSILIKVEAPTTVCILGKICLGKSTLQRIILVFVFLLLVLLLLFLIIWLWLKTRELEKKQDEEVDKLSEVESELVNMIEDMGRIQSTDQSYRNQVNGDIEKLNALKEDVIREISDLKNGKKESEYKIVEEPTIQREVEEPQNVSISPKPALDNSPANPPQVEVPRIQVAPAPVPAPSSVPKVEPAPAVVSPVPIMPKVEPVPIVVSPEPIVTKVEPVPVVAPVEVKVQKPPEAQPVQVSSSAPTQGANGQQGDGVIYYDPFAVLQANLARKAGVSAPPVEEVKPAVSLTPAAPGVESAPRVETAVNAVPVYDTIPVGISPEPLPPQKTQTPLNSPQAEAPKWPTSPPPQKWPPEE</sequence>
<dbReference type="SUPFAM" id="SSF49384">
    <property type="entry name" value="Carbohydrate-binding domain"/>
    <property type="match status" value="1"/>
</dbReference>
<dbReference type="EMBL" id="MHRK01000012">
    <property type="protein sequence ID" value="OHA24379.1"/>
    <property type="molecule type" value="Genomic_DNA"/>
</dbReference>
<feature type="transmembrane region" description="Helical" evidence="3">
    <location>
        <begin position="301"/>
        <end position="323"/>
    </location>
</feature>
<dbReference type="Pfam" id="PF00963">
    <property type="entry name" value="Cohesin"/>
    <property type="match status" value="1"/>
</dbReference>
<evidence type="ECO:0000256" key="2">
    <source>
        <dbReference type="SAM" id="MobiDB-lite"/>
    </source>
</evidence>
<keyword evidence="3" id="KW-1133">Transmembrane helix</keyword>
<feature type="region of interest" description="Disordered" evidence="2">
    <location>
        <begin position="502"/>
        <end position="523"/>
    </location>
</feature>
<dbReference type="Proteomes" id="UP000177130">
    <property type="component" value="Unassembled WGS sequence"/>
</dbReference>
<feature type="compositionally biased region" description="Polar residues" evidence="2">
    <location>
        <begin position="598"/>
        <end position="608"/>
    </location>
</feature>
<name>A0A1G2MMD7_9BACT</name>
<feature type="domain" description="Cohesin" evidence="5">
    <location>
        <begin position="38"/>
        <end position="138"/>
    </location>
</feature>
<evidence type="ECO:0000256" key="4">
    <source>
        <dbReference type="SAM" id="SignalP"/>
    </source>
</evidence>
<evidence type="ECO:0000259" key="5">
    <source>
        <dbReference type="Pfam" id="PF00963"/>
    </source>
</evidence>
<gene>
    <name evidence="6" type="ORF">A3C72_02230</name>
</gene>
<dbReference type="GO" id="GO:0030246">
    <property type="term" value="F:carbohydrate binding"/>
    <property type="evidence" value="ECO:0007669"/>
    <property type="project" value="InterPro"/>
</dbReference>
<keyword evidence="1" id="KW-0175">Coiled coil</keyword>
<keyword evidence="3" id="KW-0812">Transmembrane</keyword>
<dbReference type="Gene3D" id="2.60.40.680">
    <property type="match status" value="1"/>
</dbReference>
<dbReference type="InterPro" id="IPR002102">
    <property type="entry name" value="Cohesin_dom"/>
</dbReference>
<feature type="region of interest" description="Disordered" evidence="2">
    <location>
        <begin position="586"/>
        <end position="627"/>
    </location>
</feature>
<feature type="chain" id="PRO_5009583695" description="Cohesin domain-containing protein" evidence="4">
    <location>
        <begin position="27"/>
        <end position="627"/>
    </location>
</feature>
<comment type="caution">
    <text evidence="6">The sequence shown here is derived from an EMBL/GenBank/DDBJ whole genome shotgun (WGS) entry which is preliminary data.</text>
</comment>
<dbReference type="GO" id="GO:0000272">
    <property type="term" value="P:polysaccharide catabolic process"/>
    <property type="evidence" value="ECO:0007669"/>
    <property type="project" value="InterPro"/>
</dbReference>
<dbReference type="AlphaFoldDB" id="A0A1G2MMD7"/>
<proteinExistence type="predicted"/>
<feature type="region of interest" description="Disordered" evidence="2">
    <location>
        <begin position="403"/>
        <end position="433"/>
    </location>
</feature>
<feature type="signal peptide" evidence="4">
    <location>
        <begin position="1"/>
        <end position="26"/>
    </location>
</feature>
<dbReference type="STRING" id="1802306.A3C72_02230"/>
<feature type="compositionally biased region" description="Pro residues" evidence="2">
    <location>
        <begin position="615"/>
        <end position="627"/>
    </location>
</feature>
<evidence type="ECO:0000256" key="3">
    <source>
        <dbReference type="SAM" id="Phobius"/>
    </source>
</evidence>
<organism evidence="6 7">
    <name type="scientific">Candidatus Taylorbacteria bacterium RIFCSPHIGHO2_02_FULL_43_32b</name>
    <dbReference type="NCBI Taxonomy" id="1802306"/>
    <lineage>
        <taxon>Bacteria</taxon>
        <taxon>Candidatus Tayloriibacteriota</taxon>
    </lineage>
</organism>
<evidence type="ECO:0000256" key="1">
    <source>
        <dbReference type="SAM" id="Coils"/>
    </source>
</evidence>
<feature type="coiled-coil region" evidence="1">
    <location>
        <begin position="325"/>
        <end position="391"/>
    </location>
</feature>
<evidence type="ECO:0000313" key="6">
    <source>
        <dbReference type="EMBL" id="OHA24379.1"/>
    </source>
</evidence>
<evidence type="ECO:0000313" key="7">
    <source>
        <dbReference type="Proteomes" id="UP000177130"/>
    </source>
</evidence>
<feature type="compositionally biased region" description="Polar residues" evidence="2">
    <location>
        <begin position="508"/>
        <end position="522"/>
    </location>
</feature>
<dbReference type="InterPro" id="IPR008965">
    <property type="entry name" value="CBM2/CBM3_carb-bd_dom_sf"/>
</dbReference>
<dbReference type="CDD" id="cd08547">
    <property type="entry name" value="Type_II_cohesin"/>
    <property type="match status" value="1"/>
</dbReference>